<keyword evidence="4" id="KW-0028">Amino-acid biosynthesis</keyword>
<dbReference type="Gene3D" id="3.60.120.10">
    <property type="entry name" value="Anthranilate synthase"/>
    <property type="match status" value="1"/>
</dbReference>
<protein>
    <recommendedName>
        <fullName evidence="3">anthranilate synthase</fullName>
        <ecNumber evidence="3">4.1.3.27</ecNumber>
    </recommendedName>
</protein>
<evidence type="ECO:0000256" key="5">
    <source>
        <dbReference type="ARBA" id="ARBA00022822"/>
    </source>
</evidence>
<dbReference type="PRINTS" id="PR00095">
    <property type="entry name" value="ANTSNTHASEI"/>
</dbReference>
<evidence type="ECO:0000259" key="8">
    <source>
        <dbReference type="Pfam" id="PF00425"/>
    </source>
</evidence>
<reference evidence="11" key="1">
    <citation type="journal article" date="2018" name="Nat. Microbiol.">
        <title>Leveraging single-cell genomics to expand the fungal tree of life.</title>
        <authorList>
            <person name="Ahrendt S.R."/>
            <person name="Quandt C.A."/>
            <person name="Ciobanu D."/>
            <person name="Clum A."/>
            <person name="Salamov A."/>
            <person name="Andreopoulos B."/>
            <person name="Cheng J.F."/>
            <person name="Woyke T."/>
            <person name="Pelin A."/>
            <person name="Henrissat B."/>
            <person name="Reynolds N.K."/>
            <person name="Benny G.L."/>
            <person name="Smith M.E."/>
            <person name="James T.Y."/>
            <person name="Grigoriev I.V."/>
        </authorList>
    </citation>
    <scope>NUCLEOTIDE SEQUENCE [LARGE SCALE GENOMIC DNA]</scope>
    <source>
        <strain evidence="11">ATCC 52028</strain>
    </source>
</reference>
<dbReference type="UniPathway" id="UPA00035">
    <property type="reaction ID" value="UER00040"/>
</dbReference>
<name>A0A4P9WYY7_9FUNG</name>
<dbReference type="PANTHER" id="PTHR11236:SF9">
    <property type="entry name" value="ANTHRANILATE SYNTHASE COMPONENT 1"/>
    <property type="match status" value="1"/>
</dbReference>
<dbReference type="GO" id="GO:0004049">
    <property type="term" value="F:anthranilate synthase activity"/>
    <property type="evidence" value="ECO:0007669"/>
    <property type="project" value="UniProtKB-EC"/>
</dbReference>
<dbReference type="SUPFAM" id="SSF56322">
    <property type="entry name" value="ADC synthase"/>
    <property type="match status" value="1"/>
</dbReference>
<proteinExistence type="inferred from homology"/>
<evidence type="ECO:0000313" key="11">
    <source>
        <dbReference type="Proteomes" id="UP000268535"/>
    </source>
</evidence>
<evidence type="ECO:0000313" key="10">
    <source>
        <dbReference type="EMBL" id="RKO96750.1"/>
    </source>
</evidence>
<dbReference type="GO" id="GO:0000162">
    <property type="term" value="P:L-tryptophan biosynthetic process"/>
    <property type="evidence" value="ECO:0007669"/>
    <property type="project" value="UniProtKB-UniPathway"/>
</dbReference>
<dbReference type="Pfam" id="PF04715">
    <property type="entry name" value="Anth_synt_I_N"/>
    <property type="match status" value="1"/>
</dbReference>
<dbReference type="InterPro" id="IPR005801">
    <property type="entry name" value="ADC_synthase"/>
</dbReference>
<dbReference type="Proteomes" id="UP000268535">
    <property type="component" value="Unassembled WGS sequence"/>
</dbReference>
<evidence type="ECO:0000256" key="3">
    <source>
        <dbReference type="ARBA" id="ARBA00012266"/>
    </source>
</evidence>
<evidence type="ECO:0000256" key="6">
    <source>
        <dbReference type="ARBA" id="ARBA00023141"/>
    </source>
</evidence>
<dbReference type="InterPro" id="IPR019999">
    <property type="entry name" value="Anth_synth_I-like"/>
</dbReference>
<dbReference type="EMBL" id="ML009651">
    <property type="protein sequence ID" value="RKO96750.1"/>
    <property type="molecule type" value="Genomic_DNA"/>
</dbReference>
<evidence type="ECO:0000256" key="4">
    <source>
        <dbReference type="ARBA" id="ARBA00022605"/>
    </source>
</evidence>
<dbReference type="AlphaFoldDB" id="A0A4P9WYY7"/>
<evidence type="ECO:0000256" key="2">
    <source>
        <dbReference type="ARBA" id="ARBA00009562"/>
    </source>
</evidence>
<comment type="pathway">
    <text evidence="1">Amino-acid biosynthesis; L-tryptophan biosynthesis; L-tryptophan from chorismate: step 1/5.</text>
</comment>
<gene>
    <name evidence="10" type="ORF">CAUPRSCDRAFT_7668</name>
</gene>
<keyword evidence="6" id="KW-0057">Aromatic amino acid biosynthesis</keyword>
<feature type="domain" description="Anthranilate synthase component I N-terminal" evidence="9">
    <location>
        <begin position="38"/>
        <end position="170"/>
    </location>
</feature>
<organism evidence="10 11">
    <name type="scientific">Caulochytrium protostelioides</name>
    <dbReference type="NCBI Taxonomy" id="1555241"/>
    <lineage>
        <taxon>Eukaryota</taxon>
        <taxon>Fungi</taxon>
        <taxon>Fungi incertae sedis</taxon>
        <taxon>Chytridiomycota</taxon>
        <taxon>Chytridiomycota incertae sedis</taxon>
        <taxon>Chytridiomycetes</taxon>
        <taxon>Caulochytriales</taxon>
        <taxon>Caulochytriaceae</taxon>
        <taxon>Caulochytrium</taxon>
    </lineage>
</organism>
<evidence type="ECO:0000259" key="9">
    <source>
        <dbReference type="Pfam" id="PF04715"/>
    </source>
</evidence>
<sequence>MAPLSATLETLQIQLDHVAQHHAGKATKLPVFCKMPSDLLTPVSAFLKLTNGAMDPYSFLFESVEGGENQSRYSFLGSRPIQHLRALPDQDPLRPLEALMAELHYEAVPELPFFLGGAVGYLSYDCVRFFEPRVGAAQTQLKDTLGLADSFFMICDAVVVFDHVFQQLYVVDHYDSQRGAANSPEAEYARVRDSIYRRVEQLFSPEQPLPVQPRCTTIHPGTSNVGREGYVQFVRDLKHYITEGDIIQAVPSQRIVKPTQLHPFNAYRALRRKNPSPYMFYMAGDDYQIVGASPEALVKVEQGKVTTHPIAGTRRRGKTPAEDQALEEELLADPKERSEHIMLVDLGRNDINRICQPATVKVDSLMHIERYSHVMHIVSHVSGQLRPECTAFDAVRSIFPAGTVSGAPKVRAMELIYQLEKEKRGIYAGAVGYFSYTGDVDTCIAIRTMLFKDGNVYLQAGGGIVHDSVEEDEYIETINKLGSNVAALDEAERSFA</sequence>
<dbReference type="PANTHER" id="PTHR11236">
    <property type="entry name" value="AMINOBENZOATE/ANTHRANILATE SYNTHASE"/>
    <property type="match status" value="1"/>
</dbReference>
<evidence type="ECO:0000256" key="7">
    <source>
        <dbReference type="ARBA" id="ARBA00023239"/>
    </source>
</evidence>
<dbReference type="NCBIfam" id="TIGR00564">
    <property type="entry name" value="trpE_most"/>
    <property type="match status" value="1"/>
</dbReference>
<evidence type="ECO:0000256" key="1">
    <source>
        <dbReference type="ARBA" id="ARBA00004873"/>
    </source>
</evidence>
<dbReference type="EC" id="4.1.3.27" evidence="3"/>
<dbReference type="Pfam" id="PF00425">
    <property type="entry name" value="Chorismate_bind"/>
    <property type="match status" value="1"/>
</dbReference>
<keyword evidence="5" id="KW-0822">Tryptophan biosynthesis</keyword>
<dbReference type="InterPro" id="IPR006805">
    <property type="entry name" value="Anth_synth_I_N"/>
</dbReference>
<dbReference type="InterPro" id="IPR005256">
    <property type="entry name" value="Anth_synth_I_PabB"/>
</dbReference>
<feature type="domain" description="Chorismate-utilising enzyme C-terminal" evidence="8">
    <location>
        <begin position="227"/>
        <end position="480"/>
    </location>
</feature>
<dbReference type="InterPro" id="IPR015890">
    <property type="entry name" value="Chorismate_C"/>
</dbReference>
<comment type="similarity">
    <text evidence="2">Belongs to the anthranilate synthase component I family.</text>
</comment>
<accession>A0A4P9WYY7</accession>
<keyword evidence="7" id="KW-0456">Lyase</keyword>